<comment type="caution">
    <text evidence="1">The sequence shown here is derived from an EMBL/GenBank/DDBJ whole genome shotgun (WGS) entry which is preliminary data.</text>
</comment>
<dbReference type="AlphaFoldDB" id="A0A4R0PXW7"/>
<evidence type="ECO:0000313" key="1">
    <source>
        <dbReference type="EMBL" id="TCD27773.1"/>
    </source>
</evidence>
<reference evidence="1 2" key="1">
    <citation type="submission" date="2019-02" db="EMBL/GenBank/DDBJ databases">
        <title>Pedobacter sp. RP-3-21 sp. nov., isolated from Arctic soil.</title>
        <authorList>
            <person name="Dahal R.H."/>
        </authorList>
    </citation>
    <scope>NUCLEOTIDE SEQUENCE [LARGE SCALE GENOMIC DNA]</scope>
    <source>
        <strain evidence="1 2">RP-3-21</strain>
    </source>
</reference>
<dbReference type="RefSeq" id="WP_131528791.1">
    <property type="nucleotide sequence ID" value="NZ_SJSO01000005.1"/>
</dbReference>
<accession>A0A4R0PXW7</accession>
<proteinExistence type="predicted"/>
<keyword evidence="2" id="KW-1185">Reference proteome</keyword>
<name>A0A4R0PXW7_9SPHI</name>
<protein>
    <submittedName>
        <fullName evidence="1">Uncharacterized protein</fullName>
    </submittedName>
</protein>
<dbReference type="Proteomes" id="UP000293925">
    <property type="component" value="Unassembled WGS sequence"/>
</dbReference>
<organism evidence="1 2">
    <name type="scientific">Pedobacter psychrodurus</name>
    <dbReference type="NCBI Taxonomy" id="2530456"/>
    <lineage>
        <taxon>Bacteria</taxon>
        <taxon>Pseudomonadati</taxon>
        <taxon>Bacteroidota</taxon>
        <taxon>Sphingobacteriia</taxon>
        <taxon>Sphingobacteriales</taxon>
        <taxon>Sphingobacteriaceae</taxon>
        <taxon>Pedobacter</taxon>
    </lineage>
</organism>
<dbReference type="EMBL" id="SJSO01000005">
    <property type="protein sequence ID" value="TCD27773.1"/>
    <property type="molecule type" value="Genomic_DNA"/>
</dbReference>
<evidence type="ECO:0000313" key="2">
    <source>
        <dbReference type="Proteomes" id="UP000293925"/>
    </source>
</evidence>
<sequence length="100" mass="11288">MGRVYTIMTPIGKFSIDGFTQTVVNTSGSSYVKYHSENGGIFYWSFLDTKDPTSFGFTKNFRAYPGDEIIVIGDSIHFNTDPTTGFPNQLHEFMTNILKK</sequence>
<gene>
    <name evidence="1" type="ORF">EZ456_07440</name>
</gene>